<dbReference type="Pfam" id="PF23559">
    <property type="entry name" value="WHD_DRP"/>
    <property type="match status" value="1"/>
</dbReference>
<feature type="domain" description="Disease resistance protein winged helix" evidence="8">
    <location>
        <begin position="417"/>
        <end position="490"/>
    </location>
</feature>
<dbReference type="GO" id="GO:0002758">
    <property type="term" value="P:innate immune response-activating signaling pathway"/>
    <property type="evidence" value="ECO:0007669"/>
    <property type="project" value="UniProtKB-ARBA"/>
</dbReference>
<dbReference type="Pfam" id="PF18052">
    <property type="entry name" value="Rx_N"/>
    <property type="match status" value="1"/>
</dbReference>
<dbReference type="InterPro" id="IPR032675">
    <property type="entry name" value="LRR_dom_sf"/>
</dbReference>
<dbReference type="InterPro" id="IPR058922">
    <property type="entry name" value="WHD_DRP"/>
</dbReference>
<evidence type="ECO:0000259" key="8">
    <source>
        <dbReference type="Pfam" id="PF23559"/>
    </source>
</evidence>
<dbReference type="InterPro" id="IPR002182">
    <property type="entry name" value="NB-ARC"/>
</dbReference>
<keyword evidence="11" id="KW-1185">Reference proteome</keyword>
<evidence type="ECO:0000256" key="1">
    <source>
        <dbReference type="ARBA" id="ARBA00008894"/>
    </source>
</evidence>
<dbReference type="PANTHER" id="PTHR23155">
    <property type="entry name" value="DISEASE RESISTANCE PROTEIN RP"/>
    <property type="match status" value="1"/>
</dbReference>
<evidence type="ECO:0000256" key="4">
    <source>
        <dbReference type="ARBA" id="ARBA00022741"/>
    </source>
</evidence>
<evidence type="ECO:0000256" key="3">
    <source>
        <dbReference type="ARBA" id="ARBA00022737"/>
    </source>
</evidence>
<evidence type="ECO:0000259" key="9">
    <source>
        <dbReference type="Pfam" id="PF23598"/>
    </source>
</evidence>
<dbReference type="InterPro" id="IPR042197">
    <property type="entry name" value="Apaf_helical"/>
</dbReference>
<dbReference type="Gene3D" id="3.80.10.10">
    <property type="entry name" value="Ribonuclease Inhibitor"/>
    <property type="match status" value="1"/>
</dbReference>
<protein>
    <submittedName>
        <fullName evidence="10">Uncharacterized protein</fullName>
    </submittedName>
</protein>
<proteinExistence type="inferred from homology"/>
<dbReference type="InterPro" id="IPR036388">
    <property type="entry name" value="WH-like_DNA-bd_sf"/>
</dbReference>
<gene>
    <name evidence="10" type="ORF">LUZ63_013384</name>
</gene>
<dbReference type="Gene3D" id="1.20.5.4130">
    <property type="match status" value="1"/>
</dbReference>
<dbReference type="FunFam" id="1.10.10.10:FF:000322">
    <property type="entry name" value="Probable disease resistance protein At1g63360"/>
    <property type="match status" value="1"/>
</dbReference>
<dbReference type="PANTHER" id="PTHR23155:SF1185">
    <property type="entry name" value="DISEASE RESISTANCE RPP8-LIKE PROTEIN 3-RELATED"/>
    <property type="match status" value="1"/>
</dbReference>
<evidence type="ECO:0000256" key="2">
    <source>
        <dbReference type="ARBA" id="ARBA00022614"/>
    </source>
</evidence>
<feature type="domain" description="NB-ARC" evidence="6">
    <location>
        <begin position="165"/>
        <end position="335"/>
    </location>
</feature>
<evidence type="ECO:0000313" key="11">
    <source>
        <dbReference type="Proteomes" id="UP001151287"/>
    </source>
</evidence>
<dbReference type="FunFam" id="3.40.50.300:FF:001091">
    <property type="entry name" value="Probable disease resistance protein At1g61300"/>
    <property type="match status" value="1"/>
</dbReference>
<dbReference type="Gene3D" id="1.10.10.10">
    <property type="entry name" value="Winged helix-like DNA-binding domain superfamily/Winged helix DNA-binding domain"/>
    <property type="match status" value="1"/>
</dbReference>
<sequence length="858" mass="99091">MAEAVVHYVLGKIAETAYKEALFLYGVGDKVEWAKRELEWVSAFVRDADAKAKQNNGALVKKWVEEVKEVAYMIEDALDEFFVKMGGARSKGVLKRVSQMPKALIERHKVGTAIEKIKERLKEIKESRENYGITSLPSSSGGPARQFVRPVFTPEIDKTEVVGFKNDINNICEQLRDESVFRRSVISIVGPGGRGKSTVASKIHKSFREKSHFDCCIWVTVSQGFNVINIMKKILEKLHKTAKEVVDEEYFITEVYASLSQKKYLIVLDDVWSSNDWILLERAFPEDHNGSRLLITTRSMDVAKKSDAANKPYELRTLNEDESQQLLLRKTFPNQFASKCPNNVLPLINQFSEKCDGWPLALVVLGGILSVNEYNIWNDLLLKMDWKSEGKECLDIISTSYEDLPFDLKSCFMYLAVFPEDYQIKASNLIQLWIAEGLIFQDDQSTKTMEDIAENYLEELVQRCMIQVSKRSWSGRIKYCYIHDILRELAIRKVKEDNFLLLCSESNADSISRTIASTRRIAFHQYGYRNLPIESLGRCLRSLIIFGEYSVRPNNKLIMVRVLNIHNKKDLWNMEREPKQKFKWLESLIALRYFKYDCEVPDCFWNNKMLTYVNMFPTSRLPDVMGPPSSANLENLLTLKGVVARDEWRVKLPHFPRIRKLSILIPSAKIELEALVNSMSKLEHLDSLSLRFTWRNVLKRRLKPSNNVNVLRFKWSNNVNLLPPNLVKLTLDFSCLKQDPMQKLEKLPNLRVLRLLQLSYQGEQLVCSKGGFKCLQQLKLVGLRNLVELKIEEGGMPNLNQLEISDCPKLNLVPDFQYLTNLRELNLKGMSNDFWLSLEGVDQHKIQHVPSKIFDWES</sequence>
<dbReference type="GO" id="GO:0042742">
    <property type="term" value="P:defense response to bacterium"/>
    <property type="evidence" value="ECO:0007669"/>
    <property type="project" value="UniProtKB-ARBA"/>
</dbReference>
<keyword evidence="5" id="KW-0611">Plant defense</keyword>
<evidence type="ECO:0000256" key="5">
    <source>
        <dbReference type="ARBA" id="ARBA00022821"/>
    </source>
</evidence>
<dbReference type="SUPFAM" id="SSF52058">
    <property type="entry name" value="L domain-like"/>
    <property type="match status" value="1"/>
</dbReference>
<evidence type="ECO:0000259" key="6">
    <source>
        <dbReference type="Pfam" id="PF00931"/>
    </source>
</evidence>
<evidence type="ECO:0000313" key="10">
    <source>
        <dbReference type="EMBL" id="KAJ1689229.1"/>
    </source>
</evidence>
<dbReference type="CDD" id="cd14798">
    <property type="entry name" value="RX-CC_like"/>
    <property type="match status" value="1"/>
</dbReference>
<feature type="domain" description="Disease resistance R13L4/SHOC-2-like LRR" evidence="9">
    <location>
        <begin position="609"/>
        <end position="805"/>
    </location>
</feature>
<dbReference type="Proteomes" id="UP001151287">
    <property type="component" value="Unassembled WGS sequence"/>
</dbReference>
<dbReference type="InterPro" id="IPR041118">
    <property type="entry name" value="Rx_N"/>
</dbReference>
<dbReference type="EMBL" id="JAMQYH010000004">
    <property type="protein sequence ID" value="KAJ1689229.1"/>
    <property type="molecule type" value="Genomic_DNA"/>
</dbReference>
<accession>A0A9Q0C8G1</accession>
<comment type="caution">
    <text evidence="10">The sequence shown here is derived from an EMBL/GenBank/DDBJ whole genome shotgun (WGS) entry which is preliminary data.</text>
</comment>
<dbReference type="OrthoDB" id="881884at2759"/>
<dbReference type="AlphaFoldDB" id="A0A9Q0C8G1"/>
<reference evidence="10" key="1">
    <citation type="journal article" date="2022" name="Cell">
        <title>Repeat-based holocentromeres influence genome architecture and karyotype evolution.</title>
        <authorList>
            <person name="Hofstatter P.G."/>
            <person name="Thangavel G."/>
            <person name="Lux T."/>
            <person name="Neumann P."/>
            <person name="Vondrak T."/>
            <person name="Novak P."/>
            <person name="Zhang M."/>
            <person name="Costa L."/>
            <person name="Castellani M."/>
            <person name="Scott A."/>
            <person name="Toegelov H."/>
            <person name="Fuchs J."/>
            <person name="Mata-Sucre Y."/>
            <person name="Dias Y."/>
            <person name="Vanzela A.L.L."/>
            <person name="Huettel B."/>
            <person name="Almeida C.C.S."/>
            <person name="Simkova H."/>
            <person name="Souza G."/>
            <person name="Pedrosa-Harand A."/>
            <person name="Macas J."/>
            <person name="Mayer K.F.X."/>
            <person name="Houben A."/>
            <person name="Marques A."/>
        </authorList>
    </citation>
    <scope>NUCLEOTIDE SEQUENCE</scope>
    <source>
        <strain evidence="10">RhyBre1mFocal</strain>
    </source>
</reference>
<name>A0A9Q0C8G1_9POAL</name>
<dbReference type="InterPro" id="IPR027417">
    <property type="entry name" value="P-loop_NTPase"/>
</dbReference>
<evidence type="ECO:0000259" key="7">
    <source>
        <dbReference type="Pfam" id="PF18052"/>
    </source>
</evidence>
<dbReference type="Gene3D" id="3.40.50.300">
    <property type="entry name" value="P-loop containing nucleotide triphosphate hydrolases"/>
    <property type="match status" value="1"/>
</dbReference>
<dbReference type="GO" id="GO:0043531">
    <property type="term" value="F:ADP binding"/>
    <property type="evidence" value="ECO:0007669"/>
    <property type="project" value="InterPro"/>
</dbReference>
<dbReference type="GO" id="GO:0009626">
    <property type="term" value="P:plant-type hypersensitive response"/>
    <property type="evidence" value="ECO:0007669"/>
    <property type="project" value="UniProtKB-ARBA"/>
</dbReference>
<dbReference type="SUPFAM" id="SSF52540">
    <property type="entry name" value="P-loop containing nucleoside triphosphate hydrolases"/>
    <property type="match status" value="1"/>
</dbReference>
<comment type="similarity">
    <text evidence="1">Belongs to the disease resistance NB-LRR family.</text>
</comment>
<dbReference type="Gene3D" id="1.10.8.430">
    <property type="entry name" value="Helical domain of apoptotic protease-activating factors"/>
    <property type="match status" value="1"/>
</dbReference>
<dbReference type="Pfam" id="PF23598">
    <property type="entry name" value="LRR_14"/>
    <property type="match status" value="1"/>
</dbReference>
<keyword evidence="3" id="KW-0677">Repeat</keyword>
<feature type="domain" description="Disease resistance N-terminal" evidence="7">
    <location>
        <begin position="5"/>
        <end position="91"/>
    </location>
</feature>
<dbReference type="PRINTS" id="PR00364">
    <property type="entry name" value="DISEASERSIST"/>
</dbReference>
<organism evidence="10 11">
    <name type="scientific">Rhynchospora breviuscula</name>
    <dbReference type="NCBI Taxonomy" id="2022672"/>
    <lineage>
        <taxon>Eukaryota</taxon>
        <taxon>Viridiplantae</taxon>
        <taxon>Streptophyta</taxon>
        <taxon>Embryophyta</taxon>
        <taxon>Tracheophyta</taxon>
        <taxon>Spermatophyta</taxon>
        <taxon>Magnoliopsida</taxon>
        <taxon>Liliopsida</taxon>
        <taxon>Poales</taxon>
        <taxon>Cyperaceae</taxon>
        <taxon>Cyperoideae</taxon>
        <taxon>Rhynchosporeae</taxon>
        <taxon>Rhynchospora</taxon>
    </lineage>
</organism>
<dbReference type="Pfam" id="PF00931">
    <property type="entry name" value="NB-ARC"/>
    <property type="match status" value="1"/>
</dbReference>
<dbReference type="InterPro" id="IPR055414">
    <property type="entry name" value="LRR_R13L4/SHOC2-like"/>
</dbReference>
<keyword evidence="4" id="KW-0547">Nucleotide-binding</keyword>
<dbReference type="InterPro" id="IPR038005">
    <property type="entry name" value="RX-like_CC"/>
</dbReference>
<dbReference type="InterPro" id="IPR044974">
    <property type="entry name" value="Disease_R_plants"/>
</dbReference>
<keyword evidence="2" id="KW-0433">Leucine-rich repeat</keyword>